<keyword evidence="4" id="KW-1185">Reference proteome</keyword>
<evidence type="ECO:0000256" key="1">
    <source>
        <dbReference type="ARBA" id="ARBA00008791"/>
    </source>
</evidence>
<dbReference type="PRINTS" id="PR01438">
    <property type="entry name" value="UNVRSLSTRESS"/>
</dbReference>
<dbReference type="PANTHER" id="PTHR46268">
    <property type="entry name" value="STRESS RESPONSE PROTEIN NHAX"/>
    <property type="match status" value="1"/>
</dbReference>
<dbReference type="Gene3D" id="3.40.50.620">
    <property type="entry name" value="HUPs"/>
    <property type="match status" value="1"/>
</dbReference>
<comment type="similarity">
    <text evidence="1">Belongs to the universal stress protein A family.</text>
</comment>
<accession>A0A7C9IRK0</accession>
<proteinExistence type="inferred from homology"/>
<organism evidence="3 4">
    <name type="scientific">Kangsaoukella pontilimi</name>
    <dbReference type="NCBI Taxonomy" id="2691042"/>
    <lineage>
        <taxon>Bacteria</taxon>
        <taxon>Pseudomonadati</taxon>
        <taxon>Pseudomonadota</taxon>
        <taxon>Alphaproteobacteria</taxon>
        <taxon>Rhodobacterales</taxon>
        <taxon>Paracoccaceae</taxon>
        <taxon>Kangsaoukella</taxon>
    </lineage>
</organism>
<dbReference type="InterPro" id="IPR014729">
    <property type="entry name" value="Rossmann-like_a/b/a_fold"/>
</dbReference>
<dbReference type="Pfam" id="PF00582">
    <property type="entry name" value="Usp"/>
    <property type="match status" value="1"/>
</dbReference>
<evidence type="ECO:0000313" key="4">
    <source>
        <dbReference type="Proteomes" id="UP000480350"/>
    </source>
</evidence>
<dbReference type="AlphaFoldDB" id="A0A7C9IRK0"/>
<dbReference type="InterPro" id="IPR006015">
    <property type="entry name" value="Universal_stress_UspA"/>
</dbReference>
<dbReference type="SUPFAM" id="SSF52402">
    <property type="entry name" value="Adenine nucleotide alpha hydrolases-like"/>
    <property type="match status" value="1"/>
</dbReference>
<name>A0A7C9IRK0_9RHOB</name>
<reference evidence="3 4" key="2">
    <citation type="submission" date="2020-03" db="EMBL/GenBank/DDBJ databases">
        <title>Kangsaoukella pontilimi gen. nov., sp. nov., a new member of the family Rhodobacteraceae isolated from a tidal mudflat.</title>
        <authorList>
            <person name="Kim I.S."/>
        </authorList>
    </citation>
    <scope>NUCLEOTIDE SEQUENCE [LARGE SCALE GENOMIC DNA]</scope>
    <source>
        <strain evidence="3 4">GH1-50</strain>
    </source>
</reference>
<protein>
    <submittedName>
        <fullName evidence="3">Universal stress protein</fullName>
    </submittedName>
</protein>
<dbReference type="CDD" id="cd00293">
    <property type="entry name" value="USP-like"/>
    <property type="match status" value="1"/>
</dbReference>
<gene>
    <name evidence="3" type="ORF">GQ651_13375</name>
</gene>
<comment type="caution">
    <text evidence="3">The sequence shown here is derived from an EMBL/GenBank/DDBJ whole genome shotgun (WGS) entry which is preliminary data.</text>
</comment>
<reference evidence="3 4" key="1">
    <citation type="submission" date="2019-12" db="EMBL/GenBank/DDBJ databases">
        <authorList>
            <person name="Lee S.D."/>
        </authorList>
    </citation>
    <scope>NUCLEOTIDE SEQUENCE [LARGE SCALE GENOMIC DNA]</scope>
    <source>
        <strain evidence="3 4">GH1-50</strain>
    </source>
</reference>
<feature type="domain" description="UspA" evidence="2">
    <location>
        <begin position="1"/>
        <end position="136"/>
    </location>
</feature>
<evidence type="ECO:0000259" key="2">
    <source>
        <dbReference type="Pfam" id="PF00582"/>
    </source>
</evidence>
<sequence>MYKNILIGIDLNHEADYARELHVAAHLAEDNNARLTALSVLPPIPAYVAGQVPKEAVEAASEDAMHHLRRIIGPTSEIASEIRHGAPADELMAYAAAHDIDCIVIASHRPGLKDYFLGSTAARVVRHAACSVHVIR</sequence>
<dbReference type="PANTHER" id="PTHR46268:SF6">
    <property type="entry name" value="UNIVERSAL STRESS PROTEIN UP12"/>
    <property type="match status" value="1"/>
</dbReference>
<dbReference type="RefSeq" id="WP_160764738.1">
    <property type="nucleotide sequence ID" value="NZ_WUPT01000002.1"/>
</dbReference>
<dbReference type="InterPro" id="IPR006016">
    <property type="entry name" value="UspA"/>
</dbReference>
<evidence type="ECO:0000313" key="3">
    <source>
        <dbReference type="EMBL" id="MXQ08843.1"/>
    </source>
</evidence>
<dbReference type="Proteomes" id="UP000480350">
    <property type="component" value="Unassembled WGS sequence"/>
</dbReference>
<dbReference type="EMBL" id="WUPT01000002">
    <property type="protein sequence ID" value="MXQ08843.1"/>
    <property type="molecule type" value="Genomic_DNA"/>
</dbReference>